<dbReference type="EMBL" id="JARKHS020013771">
    <property type="protein sequence ID" value="KAK8775743.1"/>
    <property type="molecule type" value="Genomic_DNA"/>
</dbReference>
<dbReference type="Pfam" id="PF00135">
    <property type="entry name" value="COesterase"/>
    <property type="match status" value="1"/>
</dbReference>
<evidence type="ECO:0000313" key="9">
    <source>
        <dbReference type="Proteomes" id="UP001321473"/>
    </source>
</evidence>
<dbReference type="PANTHER" id="PTHR43918">
    <property type="entry name" value="ACETYLCHOLINESTERASE"/>
    <property type="match status" value="1"/>
</dbReference>
<evidence type="ECO:0000256" key="2">
    <source>
        <dbReference type="ARBA" id="ARBA00022487"/>
    </source>
</evidence>
<keyword evidence="2" id="KW-0719">Serine esterase</keyword>
<accession>A0AAQ4EMS8</accession>
<dbReference type="GO" id="GO:0005886">
    <property type="term" value="C:plasma membrane"/>
    <property type="evidence" value="ECO:0007669"/>
    <property type="project" value="TreeGrafter"/>
</dbReference>
<evidence type="ECO:0000259" key="7">
    <source>
        <dbReference type="Pfam" id="PF00135"/>
    </source>
</evidence>
<feature type="domain" description="Carboxylesterase type B" evidence="7">
    <location>
        <begin position="202"/>
        <end position="530"/>
    </location>
</feature>
<dbReference type="GO" id="GO:0006581">
    <property type="term" value="P:acetylcholine catabolic process"/>
    <property type="evidence" value="ECO:0007669"/>
    <property type="project" value="TreeGrafter"/>
</dbReference>
<proteinExistence type="inferred from homology"/>
<sequence>MWLALFTLLSSTAVSAMLAWKRLSNSTSSFAGNQNDLDGSSASQVSAFNGSHGRALDTLLTSTANSIKREPSGSRISQETEACENNSEVRSHTRSLTTAASTLKDASFGKTSLDSVPTSYDEENNFPTVHSDMTSQEIRNPQSITTKHLNEGVPVSSNSISALTDTLYLHSTSVVSTDEEPMVKIVNKAEAVSASRPRDVIVANTSKGTVVGRKRKLLGKEVAVFLGIPYAVDTGGSNRFSASRPVDRWNSALDASKARAPCYQSPQSILDERPSGADHENSSSYAPPASEDCLHANVWAPICNSSYCSGLTVIVFFHGGGLRVGANTDRQYEGSVLAVRGSVVVVVPNYRLGVFGFPSRDITGAARNPGLLDLNMAVRWVRDNAAAFGGSADDIVLFGSGWGSYLAGLFLVSPKLRAHFGVSRAILGSGSPLLKSSHEQHADDHWSGFLAAVGCYETEESERLACLRNATASSLAATQDRFPGVVGLLFPDDLVLPEPPSEFVAESRAYTSTEALVTNVMSEGRAQYQRLFASRSAGLDPSVESLMNAVGLAPVQLAYSNHVELQGKLARITFTLLLHVRAMNCVRPRGLVH</sequence>
<feature type="region of interest" description="Disordered" evidence="5">
    <location>
        <begin position="260"/>
        <end position="286"/>
    </location>
</feature>
<organism evidence="8 9">
    <name type="scientific">Amblyomma americanum</name>
    <name type="common">Lone star tick</name>
    <dbReference type="NCBI Taxonomy" id="6943"/>
    <lineage>
        <taxon>Eukaryota</taxon>
        <taxon>Metazoa</taxon>
        <taxon>Ecdysozoa</taxon>
        <taxon>Arthropoda</taxon>
        <taxon>Chelicerata</taxon>
        <taxon>Arachnida</taxon>
        <taxon>Acari</taxon>
        <taxon>Parasitiformes</taxon>
        <taxon>Ixodida</taxon>
        <taxon>Ixodoidea</taxon>
        <taxon>Ixodidae</taxon>
        <taxon>Amblyomminae</taxon>
        <taxon>Amblyomma</taxon>
    </lineage>
</organism>
<feature type="chain" id="PRO_5042989026" description="Carboxylesterase type B domain-containing protein" evidence="6">
    <location>
        <begin position="17"/>
        <end position="593"/>
    </location>
</feature>
<evidence type="ECO:0000313" key="8">
    <source>
        <dbReference type="EMBL" id="KAK8775743.1"/>
    </source>
</evidence>
<name>A0AAQ4EMS8_AMBAM</name>
<feature type="signal peptide" evidence="6">
    <location>
        <begin position="1"/>
        <end position="16"/>
    </location>
</feature>
<comment type="caution">
    <text evidence="8">The sequence shown here is derived from an EMBL/GenBank/DDBJ whole genome shotgun (WGS) entry which is preliminary data.</text>
</comment>
<dbReference type="InterPro" id="IPR050654">
    <property type="entry name" value="AChE-related_enzymes"/>
</dbReference>
<keyword evidence="6" id="KW-0732">Signal</keyword>
<dbReference type="AlphaFoldDB" id="A0AAQ4EMS8"/>
<feature type="compositionally biased region" description="Basic and acidic residues" evidence="5">
    <location>
        <begin position="270"/>
        <end position="281"/>
    </location>
</feature>
<evidence type="ECO:0000256" key="3">
    <source>
        <dbReference type="ARBA" id="ARBA00022801"/>
    </source>
</evidence>
<dbReference type="InterPro" id="IPR002018">
    <property type="entry name" value="CarbesteraseB"/>
</dbReference>
<keyword evidence="4" id="KW-0325">Glycoprotein</keyword>
<dbReference type="Proteomes" id="UP001321473">
    <property type="component" value="Unassembled WGS sequence"/>
</dbReference>
<dbReference type="GO" id="GO:0019695">
    <property type="term" value="P:choline metabolic process"/>
    <property type="evidence" value="ECO:0007669"/>
    <property type="project" value="TreeGrafter"/>
</dbReference>
<dbReference type="Gene3D" id="3.40.50.1820">
    <property type="entry name" value="alpha/beta hydrolase"/>
    <property type="match status" value="1"/>
</dbReference>
<keyword evidence="9" id="KW-1185">Reference proteome</keyword>
<evidence type="ECO:0000256" key="6">
    <source>
        <dbReference type="SAM" id="SignalP"/>
    </source>
</evidence>
<gene>
    <name evidence="8" type="ORF">V5799_030913</name>
</gene>
<dbReference type="SUPFAM" id="SSF53474">
    <property type="entry name" value="alpha/beta-Hydrolases"/>
    <property type="match status" value="1"/>
</dbReference>
<evidence type="ECO:0000256" key="4">
    <source>
        <dbReference type="ARBA" id="ARBA00023180"/>
    </source>
</evidence>
<evidence type="ECO:0000256" key="5">
    <source>
        <dbReference type="SAM" id="MobiDB-lite"/>
    </source>
</evidence>
<dbReference type="GO" id="GO:0003990">
    <property type="term" value="F:acetylcholinesterase activity"/>
    <property type="evidence" value="ECO:0007669"/>
    <property type="project" value="TreeGrafter"/>
</dbReference>
<evidence type="ECO:0000256" key="1">
    <source>
        <dbReference type="ARBA" id="ARBA00005964"/>
    </source>
</evidence>
<protein>
    <recommendedName>
        <fullName evidence="7">Carboxylesterase type B domain-containing protein</fullName>
    </recommendedName>
</protein>
<dbReference type="PANTHER" id="PTHR43918:SF4">
    <property type="entry name" value="CARBOXYLIC ESTER HYDROLASE"/>
    <property type="match status" value="1"/>
</dbReference>
<reference evidence="8 9" key="1">
    <citation type="journal article" date="2023" name="Arcadia Sci">
        <title>De novo assembly of a long-read Amblyomma americanum tick genome.</title>
        <authorList>
            <person name="Chou S."/>
            <person name="Poskanzer K.E."/>
            <person name="Rollins M."/>
            <person name="Thuy-Boun P.S."/>
        </authorList>
    </citation>
    <scope>NUCLEOTIDE SEQUENCE [LARGE SCALE GENOMIC DNA]</scope>
    <source>
        <strain evidence="8">F_SG_1</strain>
        <tissue evidence="8">Salivary glands</tissue>
    </source>
</reference>
<keyword evidence="3" id="KW-0378">Hydrolase</keyword>
<comment type="similarity">
    <text evidence="1">Belongs to the type-B carboxylesterase/lipase family.</text>
</comment>
<dbReference type="InterPro" id="IPR029058">
    <property type="entry name" value="AB_hydrolase_fold"/>
</dbReference>
<dbReference type="GO" id="GO:0005615">
    <property type="term" value="C:extracellular space"/>
    <property type="evidence" value="ECO:0007669"/>
    <property type="project" value="TreeGrafter"/>
</dbReference>